<gene>
    <name evidence="4" type="ORF">V1264_018509</name>
</gene>
<dbReference type="CDD" id="cd01448">
    <property type="entry name" value="TST_Repeat_1"/>
    <property type="match status" value="1"/>
</dbReference>
<protein>
    <recommendedName>
        <fullName evidence="3">Rhodanese domain-containing protein</fullName>
    </recommendedName>
</protein>
<dbReference type="InterPro" id="IPR001763">
    <property type="entry name" value="Rhodanese-like_dom"/>
</dbReference>
<dbReference type="AlphaFoldDB" id="A0AAN9BF79"/>
<dbReference type="InterPro" id="IPR036873">
    <property type="entry name" value="Rhodanese-like_dom_sf"/>
</dbReference>
<sequence length="293" mass="32658">MTVTHFRTLVHTSWLREQIFAKAAGAKHPVLRILDASATPDPKVDGYKEFYKQSHVPDACYFNLHGLCPSSPPSFIKYPVPDVNRFQDYAESLGLTNDTHIVTYDRSNTIFALKTWWLFRLFGHTKVSVLDGGFRKWLMDGFEVTVEEPVIERSSFQPTLNPSLVRSFEDMVENIKTKKDQVIDARGAAAFFDDSNVMPPGTIGGHIPGSKNVPYPVLFNEDGTFKSHEELRSVFEQAGVDLAQPVVATCLTAMTACGLAAAAHILGKETVALYNGSFQEWSQRAEPDQIDVD</sequence>
<proteinExistence type="predicted"/>
<dbReference type="GO" id="GO:0005739">
    <property type="term" value="C:mitochondrion"/>
    <property type="evidence" value="ECO:0007669"/>
    <property type="project" value="TreeGrafter"/>
</dbReference>
<dbReference type="SUPFAM" id="SSF52821">
    <property type="entry name" value="Rhodanese/Cell cycle control phosphatase"/>
    <property type="match status" value="2"/>
</dbReference>
<name>A0AAN9BF79_9CAEN</name>
<feature type="domain" description="Rhodanese" evidence="3">
    <location>
        <begin position="27"/>
        <end position="146"/>
    </location>
</feature>
<organism evidence="4 5">
    <name type="scientific">Littorina saxatilis</name>
    <dbReference type="NCBI Taxonomy" id="31220"/>
    <lineage>
        <taxon>Eukaryota</taxon>
        <taxon>Metazoa</taxon>
        <taxon>Spiralia</taxon>
        <taxon>Lophotrochozoa</taxon>
        <taxon>Mollusca</taxon>
        <taxon>Gastropoda</taxon>
        <taxon>Caenogastropoda</taxon>
        <taxon>Littorinimorpha</taxon>
        <taxon>Littorinoidea</taxon>
        <taxon>Littorinidae</taxon>
        <taxon>Littorina</taxon>
    </lineage>
</organism>
<dbReference type="Proteomes" id="UP001374579">
    <property type="component" value="Unassembled WGS sequence"/>
</dbReference>
<keyword evidence="1" id="KW-0808">Transferase</keyword>
<feature type="domain" description="Rhodanese" evidence="3">
    <location>
        <begin position="176"/>
        <end position="290"/>
    </location>
</feature>
<keyword evidence="5" id="KW-1185">Reference proteome</keyword>
<evidence type="ECO:0000259" key="3">
    <source>
        <dbReference type="PROSITE" id="PS50206"/>
    </source>
</evidence>
<dbReference type="SMART" id="SM00450">
    <property type="entry name" value="RHOD"/>
    <property type="match status" value="2"/>
</dbReference>
<reference evidence="4 5" key="1">
    <citation type="submission" date="2024-02" db="EMBL/GenBank/DDBJ databases">
        <title>Chromosome-scale genome assembly of the rough periwinkle Littorina saxatilis.</title>
        <authorList>
            <person name="De Jode A."/>
            <person name="Faria R."/>
            <person name="Formenti G."/>
            <person name="Sims Y."/>
            <person name="Smith T.P."/>
            <person name="Tracey A."/>
            <person name="Wood J.M.D."/>
            <person name="Zagrodzka Z.B."/>
            <person name="Johannesson K."/>
            <person name="Butlin R.K."/>
            <person name="Leder E.H."/>
        </authorList>
    </citation>
    <scope>NUCLEOTIDE SEQUENCE [LARGE SCALE GENOMIC DNA]</scope>
    <source>
        <strain evidence="4">Snail1</strain>
        <tissue evidence="4">Muscle</tissue>
    </source>
</reference>
<dbReference type="Gene3D" id="3.40.250.10">
    <property type="entry name" value="Rhodanese-like domain"/>
    <property type="match status" value="2"/>
</dbReference>
<accession>A0AAN9BF79</accession>
<dbReference type="PROSITE" id="PS50206">
    <property type="entry name" value="RHODANESE_3"/>
    <property type="match status" value="2"/>
</dbReference>
<dbReference type="EMBL" id="JBAMIC010000008">
    <property type="protein sequence ID" value="KAK7103644.1"/>
    <property type="molecule type" value="Genomic_DNA"/>
</dbReference>
<evidence type="ECO:0000256" key="1">
    <source>
        <dbReference type="ARBA" id="ARBA00022679"/>
    </source>
</evidence>
<dbReference type="GO" id="GO:0004792">
    <property type="term" value="F:thiosulfate-cyanide sulfurtransferase activity"/>
    <property type="evidence" value="ECO:0007669"/>
    <property type="project" value="TreeGrafter"/>
</dbReference>
<dbReference type="CDD" id="cd01449">
    <property type="entry name" value="TST_Repeat_2"/>
    <property type="match status" value="1"/>
</dbReference>
<evidence type="ECO:0000256" key="2">
    <source>
        <dbReference type="ARBA" id="ARBA00022737"/>
    </source>
</evidence>
<evidence type="ECO:0000313" key="4">
    <source>
        <dbReference type="EMBL" id="KAK7103644.1"/>
    </source>
</evidence>
<dbReference type="PANTHER" id="PTHR11364">
    <property type="entry name" value="THIOSULFATE SULFERTANSFERASE"/>
    <property type="match status" value="1"/>
</dbReference>
<dbReference type="PANTHER" id="PTHR11364:SF27">
    <property type="entry name" value="SULFURTRANSFERASE"/>
    <property type="match status" value="1"/>
</dbReference>
<comment type="caution">
    <text evidence="4">The sequence shown here is derived from an EMBL/GenBank/DDBJ whole genome shotgun (WGS) entry which is preliminary data.</text>
</comment>
<dbReference type="Pfam" id="PF00581">
    <property type="entry name" value="Rhodanese"/>
    <property type="match status" value="2"/>
</dbReference>
<keyword evidence="2" id="KW-0677">Repeat</keyword>
<evidence type="ECO:0000313" key="5">
    <source>
        <dbReference type="Proteomes" id="UP001374579"/>
    </source>
</evidence>
<dbReference type="InterPro" id="IPR045078">
    <property type="entry name" value="TST/MPST-like"/>
</dbReference>